<evidence type="ECO:0000256" key="13">
    <source>
        <dbReference type="SAM" id="MobiDB-lite"/>
    </source>
</evidence>
<dbReference type="FunFam" id="3.30.200.20:FF:000645">
    <property type="entry name" value="Receptor-like protein kinase FERONIA"/>
    <property type="match status" value="1"/>
</dbReference>
<dbReference type="InterPro" id="IPR011009">
    <property type="entry name" value="Kinase-like_dom_sf"/>
</dbReference>
<evidence type="ECO:0000256" key="6">
    <source>
        <dbReference type="ARBA" id="ARBA00022741"/>
    </source>
</evidence>
<dbReference type="Pfam" id="PF07714">
    <property type="entry name" value="PK_Tyr_Ser-Thr"/>
    <property type="match status" value="1"/>
</dbReference>
<dbReference type="PROSITE" id="PS51257">
    <property type="entry name" value="PROKAR_LIPOPROTEIN"/>
    <property type="match status" value="1"/>
</dbReference>
<evidence type="ECO:0000256" key="3">
    <source>
        <dbReference type="ARBA" id="ARBA00022679"/>
    </source>
</evidence>
<keyword evidence="9 14" id="KW-1133">Transmembrane helix</keyword>
<feature type="signal peptide" evidence="15">
    <location>
        <begin position="1"/>
        <end position="21"/>
    </location>
</feature>
<feature type="chain" id="PRO_5042942149" description="Protein kinase domain-containing protein" evidence="15">
    <location>
        <begin position="22"/>
        <end position="879"/>
    </location>
</feature>
<comment type="caution">
    <text evidence="17">The sequence shown here is derived from an EMBL/GenBank/DDBJ whole genome shotgun (WGS) entry which is preliminary data.</text>
</comment>
<feature type="domain" description="Protein kinase" evidence="16">
    <location>
        <begin position="523"/>
        <end position="798"/>
    </location>
</feature>
<keyword evidence="6 12" id="KW-0547">Nucleotide-binding</keyword>
<dbReference type="FunFam" id="2.60.120.430:FF:000003">
    <property type="entry name" value="FERONIA receptor-like kinase"/>
    <property type="match status" value="1"/>
</dbReference>
<dbReference type="InterPro" id="IPR001245">
    <property type="entry name" value="Ser-Thr/Tyr_kinase_cat_dom"/>
</dbReference>
<dbReference type="Gene3D" id="1.10.510.10">
    <property type="entry name" value="Transferase(Phosphotransferase) domain 1"/>
    <property type="match status" value="1"/>
</dbReference>
<name>A0AAN9Q069_CANGL</name>
<dbReference type="FunFam" id="2.60.120.430:FF:000007">
    <property type="entry name" value="FERONIA receptor-like kinase"/>
    <property type="match status" value="1"/>
</dbReference>
<dbReference type="AlphaFoldDB" id="A0AAN9Q069"/>
<dbReference type="SMART" id="SM00220">
    <property type="entry name" value="S_TKc"/>
    <property type="match status" value="1"/>
</dbReference>
<evidence type="ECO:0000313" key="17">
    <source>
        <dbReference type="EMBL" id="KAK7316279.1"/>
    </source>
</evidence>
<evidence type="ECO:0000256" key="14">
    <source>
        <dbReference type="SAM" id="Phobius"/>
    </source>
</evidence>
<dbReference type="InterPro" id="IPR008271">
    <property type="entry name" value="Ser/Thr_kinase_AS"/>
</dbReference>
<evidence type="ECO:0000256" key="7">
    <source>
        <dbReference type="ARBA" id="ARBA00022777"/>
    </source>
</evidence>
<dbReference type="InterPro" id="IPR017441">
    <property type="entry name" value="Protein_kinase_ATP_BS"/>
</dbReference>
<keyword evidence="8 12" id="KW-0067">ATP-binding</keyword>
<evidence type="ECO:0000256" key="15">
    <source>
        <dbReference type="SAM" id="SignalP"/>
    </source>
</evidence>
<feature type="region of interest" description="Disordered" evidence="13">
    <location>
        <begin position="824"/>
        <end position="879"/>
    </location>
</feature>
<dbReference type="CDD" id="cd14066">
    <property type="entry name" value="STKc_IRAK"/>
    <property type="match status" value="1"/>
</dbReference>
<evidence type="ECO:0000256" key="4">
    <source>
        <dbReference type="ARBA" id="ARBA00022692"/>
    </source>
</evidence>
<dbReference type="GO" id="GO:0004674">
    <property type="term" value="F:protein serine/threonine kinase activity"/>
    <property type="evidence" value="ECO:0007669"/>
    <property type="project" value="UniProtKB-KW"/>
</dbReference>
<dbReference type="InterPro" id="IPR045272">
    <property type="entry name" value="ANXUR1/2-like"/>
</dbReference>
<evidence type="ECO:0000256" key="2">
    <source>
        <dbReference type="ARBA" id="ARBA00022527"/>
    </source>
</evidence>
<evidence type="ECO:0000313" key="18">
    <source>
        <dbReference type="Proteomes" id="UP001367508"/>
    </source>
</evidence>
<dbReference type="PANTHER" id="PTHR34590:SF15">
    <property type="entry name" value="PROTEIN KINASE DOMAIN-CONTAINING PROTEIN"/>
    <property type="match status" value="1"/>
</dbReference>
<organism evidence="17 18">
    <name type="scientific">Canavalia gladiata</name>
    <name type="common">Sword bean</name>
    <name type="synonym">Dolichos gladiatus</name>
    <dbReference type="NCBI Taxonomy" id="3824"/>
    <lineage>
        <taxon>Eukaryota</taxon>
        <taxon>Viridiplantae</taxon>
        <taxon>Streptophyta</taxon>
        <taxon>Embryophyta</taxon>
        <taxon>Tracheophyta</taxon>
        <taxon>Spermatophyta</taxon>
        <taxon>Magnoliopsida</taxon>
        <taxon>eudicotyledons</taxon>
        <taxon>Gunneridae</taxon>
        <taxon>Pentapetalae</taxon>
        <taxon>rosids</taxon>
        <taxon>fabids</taxon>
        <taxon>Fabales</taxon>
        <taxon>Fabaceae</taxon>
        <taxon>Papilionoideae</taxon>
        <taxon>50 kb inversion clade</taxon>
        <taxon>NPAAA clade</taxon>
        <taxon>indigoferoid/millettioid clade</taxon>
        <taxon>Phaseoleae</taxon>
        <taxon>Canavalia</taxon>
    </lineage>
</organism>
<proteinExistence type="predicted"/>
<dbReference type="GO" id="GO:0004714">
    <property type="term" value="F:transmembrane receptor protein tyrosine kinase activity"/>
    <property type="evidence" value="ECO:0007669"/>
    <property type="project" value="InterPro"/>
</dbReference>
<dbReference type="InterPro" id="IPR000719">
    <property type="entry name" value="Prot_kinase_dom"/>
</dbReference>
<keyword evidence="2" id="KW-0723">Serine/threonine-protein kinase</keyword>
<dbReference type="Gene3D" id="3.30.200.20">
    <property type="entry name" value="Phosphorylase Kinase, domain 1"/>
    <property type="match status" value="1"/>
</dbReference>
<keyword evidence="3" id="KW-0808">Transferase</keyword>
<dbReference type="PROSITE" id="PS50011">
    <property type="entry name" value="PROTEIN_KINASE_DOM"/>
    <property type="match status" value="1"/>
</dbReference>
<feature type="region of interest" description="Disordered" evidence="13">
    <location>
        <begin position="410"/>
        <end position="431"/>
    </location>
</feature>
<dbReference type="GO" id="GO:0016020">
    <property type="term" value="C:membrane"/>
    <property type="evidence" value="ECO:0007669"/>
    <property type="project" value="UniProtKB-SubCell"/>
</dbReference>
<dbReference type="GO" id="GO:0010038">
    <property type="term" value="P:response to metal ion"/>
    <property type="evidence" value="ECO:0007669"/>
    <property type="project" value="UniProtKB-ARBA"/>
</dbReference>
<evidence type="ECO:0000256" key="8">
    <source>
        <dbReference type="ARBA" id="ARBA00022840"/>
    </source>
</evidence>
<dbReference type="PROSITE" id="PS00107">
    <property type="entry name" value="PROTEIN_KINASE_ATP"/>
    <property type="match status" value="1"/>
</dbReference>
<keyword evidence="4 14" id="KW-0812">Transmembrane</keyword>
<evidence type="ECO:0000259" key="16">
    <source>
        <dbReference type="PROSITE" id="PS50011"/>
    </source>
</evidence>
<dbReference type="Proteomes" id="UP001367508">
    <property type="component" value="Unassembled WGS sequence"/>
</dbReference>
<dbReference type="PANTHER" id="PTHR34590">
    <property type="entry name" value="OS03G0124300 PROTEIN-RELATED"/>
    <property type="match status" value="1"/>
</dbReference>
<dbReference type="FunFam" id="1.10.510.10:FF:000252">
    <property type="entry name" value="Receptor-like protein kinase FERONIA"/>
    <property type="match status" value="1"/>
</dbReference>
<comment type="subcellular location">
    <subcellularLocation>
        <location evidence="1">Membrane</location>
        <topology evidence="1">Single-pass type I membrane protein</topology>
    </subcellularLocation>
</comment>
<evidence type="ECO:0000256" key="10">
    <source>
        <dbReference type="ARBA" id="ARBA00023136"/>
    </source>
</evidence>
<dbReference type="EMBL" id="JAYMYQ010000008">
    <property type="protein sequence ID" value="KAK7316279.1"/>
    <property type="molecule type" value="Genomic_DNA"/>
</dbReference>
<dbReference type="SUPFAM" id="SSF56112">
    <property type="entry name" value="Protein kinase-like (PK-like)"/>
    <property type="match status" value="1"/>
</dbReference>
<evidence type="ECO:0000256" key="11">
    <source>
        <dbReference type="ARBA" id="ARBA00023180"/>
    </source>
</evidence>
<evidence type="ECO:0000256" key="5">
    <source>
        <dbReference type="ARBA" id="ARBA00022729"/>
    </source>
</evidence>
<accession>A0AAN9Q069</accession>
<sequence length="879" mass="98039">MRFNSITSLVFLLHLSIHLQAYTPVVNFTVSCGTTGKSFDGERTWTGDIDSKLLSVQDGTVSATATTQSPSTKQIPYSTARLSRSQFTYSFPVTTGPQFLRLFFYPAQYPSFSRNDASFTVKSNQFTLLKDFNASLTADVEKTETIFREYIINVDESQKLTLSFTPTQPNSYAFINGIEILSMPNDLYYTSPNDQGIELVGSNTQYRVESSVALETGYRVKVGGQRISPRNDVGLFRDWTGHDEVYLKTPSALYSLPADLDNRTVTVKPDYVAPADLYRTARDMGTNGTLNKSLNLTWEFPVDSGFSYMLRLHFCELNPNINDISDRVFIIYIASQVAEERADVMRWTQKQKGLSVHRDYAILNIKSNHKKVNLSLQMHPYTDDSDTLYSDPFLNGVEIFKISDAQSNNLAGPNPDPLNDNNPPFQNSQKKSNSRTTIIGIVVGVVSGVVLISVVIFFVVLLRRKSKLKTTTKDFKSKSSATSKWGPLSFATTKSTNTNNSSLPSDLCRHFSLVEIKAATNNFDDVFIVGVGGFGHVYKGYIDGGSTPVAIKRLKPGSQQGAHEFMNEIEMLSQLRHLHLVSLIGYCNESNEMILVYDFVARGTLRDHLYNTDNPPLSWKQRLQICIGAARGLHYLHTGAKHTIIHRDVKTTNILLDEKWVAKVSDFGLSRIGPTGMSKAHVSTVVKGSVGYLDPEYYKRQRLTEKSDVYSYGVVLFEILCARPPLIRTAEKKQVSLADWARYCYQNGTVGQIMDPTLKGRIAPECLRKYCEIGVSCLLDDGTQRPSMNDVVWMLEFALQLQESAEQRENGVVGIGMVNEEVNEKREDSDDMFSSGTSVGQVSDFNKSSGVSVTTSSGDQSDRLPSGTVFSEIMDPKAR</sequence>
<reference evidence="17 18" key="1">
    <citation type="submission" date="2024-01" db="EMBL/GenBank/DDBJ databases">
        <title>The genomes of 5 underutilized Papilionoideae crops provide insights into root nodulation and disease resistanc.</title>
        <authorList>
            <person name="Jiang F."/>
        </authorList>
    </citation>
    <scope>NUCLEOTIDE SEQUENCE [LARGE SCALE GENOMIC DNA]</scope>
    <source>
        <strain evidence="17">LVBAO_FW01</strain>
        <tissue evidence="17">Leaves</tissue>
    </source>
</reference>
<feature type="binding site" evidence="12">
    <location>
        <position position="552"/>
    </location>
    <ligand>
        <name>ATP</name>
        <dbReference type="ChEBI" id="CHEBI:30616"/>
    </ligand>
</feature>
<dbReference type="Pfam" id="PF12819">
    <property type="entry name" value="Malectin_like"/>
    <property type="match status" value="1"/>
</dbReference>
<feature type="transmembrane region" description="Helical" evidence="14">
    <location>
        <begin position="438"/>
        <end position="462"/>
    </location>
</feature>
<keyword evidence="10 14" id="KW-0472">Membrane</keyword>
<feature type="compositionally biased region" description="Low complexity" evidence="13">
    <location>
        <begin position="848"/>
        <end position="858"/>
    </location>
</feature>
<keyword evidence="5 15" id="KW-0732">Signal</keyword>
<dbReference type="InterPro" id="IPR024788">
    <property type="entry name" value="Malectin-like_Carb-bd_dom"/>
</dbReference>
<feature type="compositionally biased region" description="Polar residues" evidence="13">
    <location>
        <begin position="832"/>
        <end position="847"/>
    </location>
</feature>
<evidence type="ECO:0000256" key="12">
    <source>
        <dbReference type="PROSITE-ProRule" id="PRU10141"/>
    </source>
</evidence>
<evidence type="ECO:0000256" key="1">
    <source>
        <dbReference type="ARBA" id="ARBA00004479"/>
    </source>
</evidence>
<dbReference type="GO" id="GO:0005524">
    <property type="term" value="F:ATP binding"/>
    <property type="evidence" value="ECO:0007669"/>
    <property type="project" value="UniProtKB-UniRule"/>
</dbReference>
<keyword evidence="18" id="KW-1185">Reference proteome</keyword>
<dbReference type="PROSITE" id="PS00108">
    <property type="entry name" value="PROTEIN_KINASE_ST"/>
    <property type="match status" value="1"/>
</dbReference>
<gene>
    <name evidence="17" type="ORF">VNO77_35199</name>
</gene>
<dbReference type="Gene3D" id="2.60.120.430">
    <property type="entry name" value="Galactose-binding lectin"/>
    <property type="match status" value="2"/>
</dbReference>
<evidence type="ECO:0000256" key="9">
    <source>
        <dbReference type="ARBA" id="ARBA00022989"/>
    </source>
</evidence>
<feature type="compositionally biased region" description="Low complexity" evidence="13">
    <location>
        <begin position="410"/>
        <end position="424"/>
    </location>
</feature>
<keyword evidence="7" id="KW-0418">Kinase</keyword>
<keyword evidence="11" id="KW-0325">Glycoprotein</keyword>
<protein>
    <recommendedName>
        <fullName evidence="16">Protein kinase domain-containing protein</fullName>
    </recommendedName>
</protein>